<sequence>MMKAFLEANRETLDLYTNAITKAHGQNHPEVFEVRKLYLAMQHKMDNGNWEMQDELEQLAAITNNFVIPSDACETLTQTYQMFQKLNELR</sequence>
<name>A0A2K3YNX7_9STAP</name>
<dbReference type="OrthoDB" id="9797132at2"/>
<evidence type="ECO:0000313" key="2">
    <source>
        <dbReference type="Proteomes" id="UP000242752"/>
    </source>
</evidence>
<protein>
    <submittedName>
        <fullName evidence="1">Iron-sulfur cluster repair di-iron protein, ric</fullName>
    </submittedName>
</protein>
<reference evidence="1 2" key="1">
    <citation type="submission" date="2017-08" db="EMBL/GenBank/DDBJ databases">
        <title>Draft genome sequences of 64 type strains of genus Staph aureus.</title>
        <authorList>
            <person name="Cole K."/>
            <person name="Golubchik T."/>
            <person name="Russell J."/>
            <person name="Foster D."/>
            <person name="Llewelyn M."/>
            <person name="Wilson D."/>
            <person name="Crook D."/>
            <person name="Paul J."/>
        </authorList>
    </citation>
    <scope>NUCLEOTIDE SEQUENCE [LARGE SCALE GENOMIC DNA]</scope>
    <source>
        <strain evidence="1 2">DSM 21968</strain>
    </source>
</reference>
<evidence type="ECO:0000313" key="1">
    <source>
        <dbReference type="EMBL" id="PNZ27299.1"/>
    </source>
</evidence>
<comment type="caution">
    <text evidence="1">The sequence shown here is derived from an EMBL/GenBank/DDBJ whole genome shotgun (WGS) entry which is preliminary data.</text>
</comment>
<keyword evidence="2" id="KW-1185">Reference proteome</keyword>
<dbReference type="EMBL" id="PPRF01000040">
    <property type="protein sequence ID" value="PNZ27299.1"/>
    <property type="molecule type" value="Genomic_DNA"/>
</dbReference>
<gene>
    <name evidence="1" type="ORF">CD122_06760</name>
</gene>
<accession>A0A2K3YNX7</accession>
<dbReference type="AlphaFoldDB" id="A0A2K3YNX7"/>
<organism evidence="1 2">
    <name type="scientific">Staphylococcus rostri</name>
    <dbReference type="NCBI Taxonomy" id="522262"/>
    <lineage>
        <taxon>Bacteria</taxon>
        <taxon>Bacillati</taxon>
        <taxon>Bacillota</taxon>
        <taxon>Bacilli</taxon>
        <taxon>Bacillales</taxon>
        <taxon>Staphylococcaceae</taxon>
        <taxon>Staphylococcus</taxon>
    </lineage>
</organism>
<dbReference type="Proteomes" id="UP000242752">
    <property type="component" value="Unassembled WGS sequence"/>
</dbReference>
<proteinExistence type="predicted"/>